<organism evidence="11 12">
    <name type="scientific">Mycetocola reblochoni REB411</name>
    <dbReference type="NCBI Taxonomy" id="1255698"/>
    <lineage>
        <taxon>Bacteria</taxon>
        <taxon>Bacillati</taxon>
        <taxon>Actinomycetota</taxon>
        <taxon>Actinomycetes</taxon>
        <taxon>Micrococcales</taxon>
        <taxon>Microbacteriaceae</taxon>
        <taxon>Mycetocola</taxon>
    </lineage>
</organism>
<dbReference type="Proteomes" id="UP000196778">
    <property type="component" value="Unassembled WGS sequence"/>
</dbReference>
<dbReference type="InterPro" id="IPR001967">
    <property type="entry name" value="Peptidase_S11_N"/>
</dbReference>
<keyword evidence="5" id="KW-0573">Peptidoglycan synthesis</keyword>
<dbReference type="PANTHER" id="PTHR21581:SF33">
    <property type="entry name" value="D-ALANYL-D-ALANINE CARBOXYPEPTIDASE DACB"/>
    <property type="match status" value="1"/>
</dbReference>
<evidence type="ECO:0000256" key="3">
    <source>
        <dbReference type="ARBA" id="ARBA00022801"/>
    </source>
</evidence>
<feature type="active site" description="Proton acceptor" evidence="7">
    <location>
        <position position="103"/>
    </location>
</feature>
<keyword evidence="6" id="KW-0961">Cell wall biogenesis/degradation</keyword>
<feature type="active site" evidence="7">
    <location>
        <position position="167"/>
    </location>
</feature>
<dbReference type="PANTHER" id="PTHR21581">
    <property type="entry name" value="D-ALANYL-D-ALANINE CARBOXYPEPTIDASE"/>
    <property type="match status" value="1"/>
</dbReference>
<dbReference type="EMBL" id="FUKR01000032">
    <property type="protein sequence ID" value="SJN27359.1"/>
    <property type="molecule type" value="Genomic_DNA"/>
</dbReference>
<dbReference type="PRINTS" id="PR00725">
    <property type="entry name" value="DADACBPTASE1"/>
</dbReference>
<dbReference type="GO" id="GO:0008360">
    <property type="term" value="P:regulation of cell shape"/>
    <property type="evidence" value="ECO:0007669"/>
    <property type="project" value="UniProtKB-KW"/>
</dbReference>
<dbReference type="RefSeq" id="WP_087136696.1">
    <property type="nucleotide sequence ID" value="NZ_FUKR01000032.1"/>
</dbReference>
<gene>
    <name evidence="11" type="ORF">FM119_05580</name>
</gene>
<comment type="similarity">
    <text evidence="1 9">Belongs to the peptidase S11 family.</text>
</comment>
<evidence type="ECO:0000256" key="4">
    <source>
        <dbReference type="ARBA" id="ARBA00022960"/>
    </source>
</evidence>
<dbReference type="GO" id="GO:0009002">
    <property type="term" value="F:serine-type D-Ala-D-Ala carboxypeptidase activity"/>
    <property type="evidence" value="ECO:0007669"/>
    <property type="project" value="UniProtKB-EC"/>
</dbReference>
<protein>
    <submittedName>
        <fullName evidence="11">D-alanyl-D-alanine carboxypeptidase</fullName>
        <ecNumber evidence="11">3.4.16.4</ecNumber>
    </submittedName>
</protein>
<keyword evidence="3 11" id="KW-0378">Hydrolase</keyword>
<sequence>MSATDRRATGTRRRRTISAVAGALATVLVLGGAGYYGYTALTAPLPAASASIALPSTTTSAASALPDTDWPDTGAGAISILSRSEPLSEFGDASPRPIASITKVITALVILDKHPLAADEDGPDIAITADDAALFWDVLAADGTSAPVYPGTSLTQRQVLEAIMLPSANNYAISLSRWAFGSDDAFLEAARSWLEEHGMDDTVVTDASGLDAGSVSTPRDLLTLAGLAMQNTALSAIASQTSAELPMIGTIENSNELLGVSGVTGIKTGTSNAAGAGLLFSAEVDVDGRDVTLVGAVLGQDTPSARSEAVRTAIESTTGSLHAETLIPAGTAVGEYRSAWGDRASLYITADLVEVLWRDEQPTITVDAEPVSTADSGDEVGTLVSTVPGHRTSVPVAVRGGLNEPSPWWRLANPNLG</sequence>
<evidence type="ECO:0000256" key="1">
    <source>
        <dbReference type="ARBA" id="ARBA00007164"/>
    </source>
</evidence>
<dbReference type="GO" id="GO:0009252">
    <property type="term" value="P:peptidoglycan biosynthetic process"/>
    <property type="evidence" value="ECO:0007669"/>
    <property type="project" value="UniProtKB-KW"/>
</dbReference>
<keyword evidence="2" id="KW-0732">Signal</keyword>
<evidence type="ECO:0000256" key="8">
    <source>
        <dbReference type="PIRSR" id="PIRSR618044-2"/>
    </source>
</evidence>
<feature type="binding site" evidence="8">
    <location>
        <position position="267"/>
    </location>
    <ligand>
        <name>substrate</name>
    </ligand>
</feature>
<evidence type="ECO:0000313" key="12">
    <source>
        <dbReference type="Proteomes" id="UP000196778"/>
    </source>
</evidence>
<dbReference type="SUPFAM" id="SSF56601">
    <property type="entry name" value="beta-lactamase/transpeptidase-like"/>
    <property type="match status" value="1"/>
</dbReference>
<accession>A0A1R4J5S3</accession>
<reference evidence="12" key="1">
    <citation type="submission" date="2017-02" db="EMBL/GenBank/DDBJ databases">
        <authorList>
            <person name="Dridi B."/>
        </authorList>
    </citation>
    <scope>NUCLEOTIDE SEQUENCE [LARGE SCALE GENOMIC DNA]</scope>
    <source>
        <strain evidence="12">EB411</strain>
    </source>
</reference>
<dbReference type="OrthoDB" id="5241551at2"/>
<keyword evidence="11" id="KW-0645">Protease</keyword>
<dbReference type="AlphaFoldDB" id="A0A1R4J5S3"/>
<evidence type="ECO:0000256" key="7">
    <source>
        <dbReference type="PIRSR" id="PIRSR618044-1"/>
    </source>
</evidence>
<evidence type="ECO:0000256" key="5">
    <source>
        <dbReference type="ARBA" id="ARBA00022984"/>
    </source>
</evidence>
<name>A0A1R4J5S3_9MICO</name>
<dbReference type="Gene3D" id="3.40.710.10">
    <property type="entry name" value="DD-peptidase/beta-lactamase superfamily"/>
    <property type="match status" value="1"/>
</dbReference>
<dbReference type="Pfam" id="PF00768">
    <property type="entry name" value="Peptidase_S11"/>
    <property type="match status" value="1"/>
</dbReference>
<keyword evidence="12" id="KW-1185">Reference proteome</keyword>
<evidence type="ECO:0000256" key="9">
    <source>
        <dbReference type="RuleBase" id="RU004016"/>
    </source>
</evidence>
<evidence type="ECO:0000259" key="10">
    <source>
        <dbReference type="Pfam" id="PF00768"/>
    </source>
</evidence>
<dbReference type="EC" id="3.4.16.4" evidence="11"/>
<dbReference type="InterPro" id="IPR018044">
    <property type="entry name" value="Peptidase_S11"/>
</dbReference>
<evidence type="ECO:0000256" key="6">
    <source>
        <dbReference type="ARBA" id="ARBA00023316"/>
    </source>
</evidence>
<dbReference type="GO" id="GO:0006508">
    <property type="term" value="P:proteolysis"/>
    <property type="evidence" value="ECO:0007669"/>
    <property type="project" value="InterPro"/>
</dbReference>
<dbReference type="InterPro" id="IPR012338">
    <property type="entry name" value="Beta-lactam/transpept-like"/>
</dbReference>
<feature type="active site" description="Acyl-ester intermediate" evidence="7">
    <location>
        <position position="100"/>
    </location>
</feature>
<evidence type="ECO:0000256" key="2">
    <source>
        <dbReference type="ARBA" id="ARBA00022729"/>
    </source>
</evidence>
<proteinExistence type="inferred from homology"/>
<feature type="domain" description="Peptidase S11 D-alanyl-D-alanine carboxypeptidase A N-terminal" evidence="10">
    <location>
        <begin position="94"/>
        <end position="299"/>
    </location>
</feature>
<dbReference type="GO" id="GO:0071555">
    <property type="term" value="P:cell wall organization"/>
    <property type="evidence" value="ECO:0007669"/>
    <property type="project" value="UniProtKB-KW"/>
</dbReference>
<keyword evidence="11" id="KW-0121">Carboxypeptidase</keyword>
<keyword evidence="4" id="KW-0133">Cell shape</keyword>
<evidence type="ECO:0000313" key="11">
    <source>
        <dbReference type="EMBL" id="SJN27359.1"/>
    </source>
</evidence>